<organism evidence="2 3">
    <name type="scientific">Kitasatospora aureofaciens</name>
    <name type="common">Streptomyces aureofaciens</name>
    <dbReference type="NCBI Taxonomy" id="1894"/>
    <lineage>
        <taxon>Bacteria</taxon>
        <taxon>Bacillati</taxon>
        <taxon>Actinomycetota</taxon>
        <taxon>Actinomycetes</taxon>
        <taxon>Kitasatosporales</taxon>
        <taxon>Streptomycetaceae</taxon>
        <taxon>Kitasatospora</taxon>
    </lineage>
</organism>
<feature type="region of interest" description="Disordered" evidence="1">
    <location>
        <begin position="48"/>
        <end position="99"/>
    </location>
</feature>
<feature type="compositionally biased region" description="Polar residues" evidence="1">
    <location>
        <begin position="48"/>
        <end position="65"/>
    </location>
</feature>
<evidence type="ECO:0000313" key="2">
    <source>
        <dbReference type="EMBL" id="GGU86714.1"/>
    </source>
</evidence>
<dbReference type="Proteomes" id="UP000610124">
    <property type="component" value="Unassembled WGS sequence"/>
</dbReference>
<dbReference type="AlphaFoldDB" id="A0A8H9HUJ1"/>
<gene>
    <name evidence="2" type="ORF">GCM10010502_43700</name>
</gene>
<name>A0A8H9HUJ1_KITAU</name>
<reference evidence="2" key="1">
    <citation type="journal article" date="2014" name="Int. J. Syst. Evol. Microbiol.">
        <title>Complete genome sequence of Corynebacterium casei LMG S-19264T (=DSM 44701T), isolated from a smear-ripened cheese.</title>
        <authorList>
            <consortium name="US DOE Joint Genome Institute (JGI-PGF)"/>
            <person name="Walter F."/>
            <person name="Albersmeier A."/>
            <person name="Kalinowski J."/>
            <person name="Ruckert C."/>
        </authorList>
    </citation>
    <scope>NUCLEOTIDE SEQUENCE</scope>
    <source>
        <strain evidence="2">JCM 4434</strain>
    </source>
</reference>
<proteinExistence type="predicted"/>
<comment type="caution">
    <text evidence="2">The sequence shown here is derived from an EMBL/GenBank/DDBJ whole genome shotgun (WGS) entry which is preliminary data.</text>
</comment>
<dbReference type="EMBL" id="BMUB01000010">
    <property type="protein sequence ID" value="GGU86714.1"/>
    <property type="molecule type" value="Genomic_DNA"/>
</dbReference>
<sequence>MRHLERDPSGPVATAPALSPVRTNAARVTGIRVISGPDRFPLRAPSFSLTKTIQPGPNQESSTAHAQLAHGLVGTEAPGKSVDVAGPSESGVRRHRLNA</sequence>
<accession>A0A8H9HUJ1</accession>
<evidence type="ECO:0000256" key="1">
    <source>
        <dbReference type="SAM" id="MobiDB-lite"/>
    </source>
</evidence>
<reference evidence="2" key="2">
    <citation type="submission" date="2020-09" db="EMBL/GenBank/DDBJ databases">
        <authorList>
            <person name="Sun Q."/>
            <person name="Ohkuma M."/>
        </authorList>
    </citation>
    <scope>NUCLEOTIDE SEQUENCE</scope>
    <source>
        <strain evidence="2">JCM 4434</strain>
    </source>
</reference>
<evidence type="ECO:0000313" key="3">
    <source>
        <dbReference type="Proteomes" id="UP000610124"/>
    </source>
</evidence>
<protein>
    <submittedName>
        <fullName evidence="2">Uncharacterized protein</fullName>
    </submittedName>
</protein>